<dbReference type="GO" id="GO:0030170">
    <property type="term" value="F:pyridoxal phosphate binding"/>
    <property type="evidence" value="ECO:0007669"/>
    <property type="project" value="UniProtKB-UniRule"/>
</dbReference>
<comment type="pathway">
    <text evidence="1">Cofactor biosynthesis; biotin biosynthesis.</text>
</comment>
<dbReference type="STRING" id="526222.Desal_2895"/>
<keyword evidence="8" id="KW-0436">Ligase</keyword>
<accession>C6C076</accession>
<comment type="pathway">
    <text evidence="6">Amino-acid degradation; L-threonine degradation via oxydo-reductase pathway; glycine from L-threonine: step 2/2.</text>
</comment>
<dbReference type="GO" id="GO:0019518">
    <property type="term" value="P:L-threonine catabolic process to glycine"/>
    <property type="evidence" value="ECO:0007669"/>
    <property type="project" value="UniProtKB-UniRule"/>
</dbReference>
<evidence type="ECO:0000256" key="1">
    <source>
        <dbReference type="ARBA" id="ARBA00004746"/>
    </source>
</evidence>
<dbReference type="InterPro" id="IPR015422">
    <property type="entry name" value="PyrdxlP-dep_Trfase_small"/>
</dbReference>
<dbReference type="InterPro" id="IPR001917">
    <property type="entry name" value="Aminotrans_II_pyridoxalP_BS"/>
</dbReference>
<evidence type="ECO:0000256" key="2">
    <source>
        <dbReference type="ARBA" id="ARBA00010008"/>
    </source>
</evidence>
<organism evidence="8 9">
    <name type="scientific">Maridesulfovibrio salexigens (strain ATCC 14822 / DSM 2638 / NCIMB 8403 / VKM B-1763)</name>
    <name type="common">Desulfovibrio salexigens</name>
    <dbReference type="NCBI Taxonomy" id="526222"/>
    <lineage>
        <taxon>Bacteria</taxon>
        <taxon>Pseudomonadati</taxon>
        <taxon>Thermodesulfobacteriota</taxon>
        <taxon>Desulfovibrionia</taxon>
        <taxon>Desulfovibrionales</taxon>
        <taxon>Desulfovibrionaceae</taxon>
        <taxon>Maridesulfovibrio</taxon>
    </lineage>
</organism>
<feature type="domain" description="Aminotransferase class I/classII large" evidence="7">
    <location>
        <begin position="43"/>
        <end position="385"/>
    </location>
</feature>
<keyword evidence="5 6" id="KW-0012">Acyltransferase</keyword>
<feature type="binding site" evidence="6">
    <location>
        <position position="366"/>
    </location>
    <ligand>
        <name>substrate</name>
    </ligand>
</feature>
<keyword evidence="9" id="KW-1185">Reference proteome</keyword>
<dbReference type="PANTHER" id="PTHR13693:SF102">
    <property type="entry name" value="2-AMINO-3-KETOBUTYRATE COENZYME A LIGASE, MITOCHONDRIAL"/>
    <property type="match status" value="1"/>
</dbReference>
<dbReference type="GO" id="GO:0008890">
    <property type="term" value="F:glycine C-acetyltransferase activity"/>
    <property type="evidence" value="ECO:0007669"/>
    <property type="project" value="UniProtKB-UniRule"/>
</dbReference>
<feature type="binding site" evidence="6">
    <location>
        <begin position="272"/>
        <end position="273"/>
    </location>
    <ligand>
        <name>pyridoxal 5'-phosphate</name>
        <dbReference type="ChEBI" id="CHEBI:597326"/>
        <note>ligand shared between dimeric partners</note>
    </ligand>
</feature>
<feature type="binding site" description="in other chain" evidence="6">
    <location>
        <begin position="239"/>
        <end position="242"/>
    </location>
    <ligand>
        <name>pyridoxal 5'-phosphate</name>
        <dbReference type="ChEBI" id="CHEBI:597326"/>
        <note>ligand shared between dimeric partners</note>
    </ligand>
</feature>
<comment type="catalytic activity">
    <reaction evidence="6">
        <text>glycine + acetyl-CoA = (2S)-2-amino-3-oxobutanoate + CoA</text>
        <dbReference type="Rhea" id="RHEA:20736"/>
        <dbReference type="ChEBI" id="CHEBI:57287"/>
        <dbReference type="ChEBI" id="CHEBI:57288"/>
        <dbReference type="ChEBI" id="CHEBI:57305"/>
        <dbReference type="ChEBI" id="CHEBI:78948"/>
        <dbReference type="EC" id="2.3.1.29"/>
    </reaction>
</comment>
<dbReference type="PROSITE" id="PS00599">
    <property type="entry name" value="AA_TRANSFER_CLASS_2"/>
    <property type="match status" value="1"/>
</dbReference>
<dbReference type="Gene3D" id="3.90.1150.10">
    <property type="entry name" value="Aspartate Aminotransferase, domain 1"/>
    <property type="match status" value="1"/>
</dbReference>
<dbReference type="GO" id="GO:0005829">
    <property type="term" value="C:cytosol"/>
    <property type="evidence" value="ECO:0007669"/>
    <property type="project" value="TreeGrafter"/>
</dbReference>
<dbReference type="InterPro" id="IPR004839">
    <property type="entry name" value="Aminotransferase_I/II_large"/>
</dbReference>
<dbReference type="Gene3D" id="3.40.640.10">
    <property type="entry name" value="Type I PLP-dependent aspartate aminotransferase-like (Major domain)"/>
    <property type="match status" value="1"/>
</dbReference>
<proteinExistence type="inferred from homology"/>
<dbReference type="EMBL" id="CP001649">
    <property type="protein sequence ID" value="ACS80947.1"/>
    <property type="molecule type" value="Genomic_DNA"/>
</dbReference>
<keyword evidence="3 6" id="KW-0808">Transferase</keyword>
<dbReference type="PANTHER" id="PTHR13693">
    <property type="entry name" value="CLASS II AMINOTRANSFERASE/8-AMINO-7-OXONONANOATE SYNTHASE"/>
    <property type="match status" value="1"/>
</dbReference>
<dbReference type="FunFam" id="3.90.1150.10:FF:000004">
    <property type="entry name" value="2-amino-3-ketobutyrate coenzyme A ligase"/>
    <property type="match status" value="1"/>
</dbReference>
<dbReference type="GO" id="GO:0016874">
    <property type="term" value="F:ligase activity"/>
    <property type="evidence" value="ECO:0007669"/>
    <property type="project" value="UniProtKB-KW"/>
</dbReference>
<feature type="binding site" description="in other chain" evidence="6">
    <location>
        <begin position="208"/>
        <end position="211"/>
    </location>
    <ligand>
        <name>pyridoxal 5'-phosphate</name>
        <dbReference type="ChEBI" id="CHEBI:597326"/>
        <note>ligand shared between dimeric partners</note>
    </ligand>
</feature>
<comment type="similarity">
    <text evidence="2">Belongs to the class-II pyridoxal-phosphate-dependent aminotransferase family. BioF subfamily.</text>
</comment>
<dbReference type="UniPathway" id="UPA00046">
    <property type="reaction ID" value="UER00506"/>
</dbReference>
<dbReference type="Proteomes" id="UP000002601">
    <property type="component" value="Chromosome"/>
</dbReference>
<dbReference type="Pfam" id="PF00155">
    <property type="entry name" value="Aminotran_1_2"/>
    <property type="match status" value="1"/>
</dbReference>
<dbReference type="AlphaFoldDB" id="C6C076"/>
<dbReference type="InterPro" id="IPR050087">
    <property type="entry name" value="AON_synthase_class-II"/>
</dbReference>
<protein>
    <recommendedName>
        <fullName evidence="6">2-amino-3-ketobutyrate coenzyme A ligase</fullName>
        <shortName evidence="6">AKB ligase</shortName>
        <ecNumber evidence="6">2.3.1.29</ecNumber>
    </recommendedName>
    <alternativeName>
        <fullName evidence="6">Glycine acetyltransferase</fullName>
    </alternativeName>
</protein>
<comment type="cofactor">
    <cofactor evidence="6">
        <name>pyridoxal 5'-phosphate</name>
        <dbReference type="ChEBI" id="CHEBI:597326"/>
    </cofactor>
    <text evidence="6">Binds 1 pyridoxal phosphate per subunit.</text>
</comment>
<evidence type="ECO:0000256" key="4">
    <source>
        <dbReference type="ARBA" id="ARBA00022898"/>
    </source>
</evidence>
<comment type="subunit">
    <text evidence="6">Homodimer.</text>
</comment>
<evidence type="ECO:0000313" key="9">
    <source>
        <dbReference type="Proteomes" id="UP000002601"/>
    </source>
</evidence>
<evidence type="ECO:0000256" key="5">
    <source>
        <dbReference type="ARBA" id="ARBA00023315"/>
    </source>
</evidence>
<gene>
    <name evidence="6" type="primary">kbl</name>
    <name evidence="8" type="ordered locus">Desal_2895</name>
</gene>
<dbReference type="InterPro" id="IPR015424">
    <property type="entry name" value="PyrdxlP-dep_Trfase"/>
</dbReference>
<dbReference type="OrthoDB" id="9807157at2"/>
<dbReference type="CDD" id="cd06454">
    <property type="entry name" value="KBL_like"/>
    <property type="match status" value="1"/>
</dbReference>
<reference evidence="8 9" key="1">
    <citation type="submission" date="2009-06" db="EMBL/GenBank/DDBJ databases">
        <title>Complete sequence of Desulfovibrio salexigens DSM 2638.</title>
        <authorList>
            <consortium name="US DOE Joint Genome Institute"/>
            <person name="Lucas S."/>
            <person name="Copeland A."/>
            <person name="Lapidus A."/>
            <person name="Glavina del Rio T."/>
            <person name="Tice H."/>
            <person name="Bruce D."/>
            <person name="Goodwin L."/>
            <person name="Pitluck S."/>
            <person name="Munk A.C."/>
            <person name="Brettin T."/>
            <person name="Detter J.C."/>
            <person name="Han C."/>
            <person name="Tapia R."/>
            <person name="Larimer F."/>
            <person name="Land M."/>
            <person name="Hauser L."/>
            <person name="Kyrpides N."/>
            <person name="Anderson I."/>
            <person name="Wall J.D."/>
            <person name="Arkin A.P."/>
            <person name="Dehal P."/>
            <person name="Chivian D."/>
            <person name="Giles B."/>
            <person name="Hazen T.C."/>
        </authorList>
    </citation>
    <scope>NUCLEOTIDE SEQUENCE [LARGE SCALE GENOMIC DNA]</scope>
    <source>
        <strain evidence="9">ATCC 14822 / DSM 2638 / NCIMB 8403 / VKM B-1763</strain>
    </source>
</reference>
<dbReference type="NCBIfam" id="NF005394">
    <property type="entry name" value="PRK06939.1"/>
    <property type="match status" value="1"/>
</dbReference>
<evidence type="ECO:0000256" key="3">
    <source>
        <dbReference type="ARBA" id="ARBA00022679"/>
    </source>
</evidence>
<comment type="function">
    <text evidence="6">Catalyzes the cleavage of 2-amino-3-ketobutyrate to glycine and acetyl-CoA.</text>
</comment>
<feature type="binding site" evidence="6">
    <location>
        <position position="136"/>
    </location>
    <ligand>
        <name>substrate</name>
    </ligand>
</feature>
<evidence type="ECO:0000259" key="7">
    <source>
        <dbReference type="Pfam" id="PF00155"/>
    </source>
</evidence>
<keyword evidence="4 6" id="KW-0663">Pyridoxal phosphate</keyword>
<dbReference type="HOGENOM" id="CLU_015846_11_0_7"/>
<dbReference type="FunFam" id="3.40.640.10:FF:000006">
    <property type="entry name" value="5-aminolevulinate synthase, mitochondrial"/>
    <property type="match status" value="1"/>
</dbReference>
<name>C6C076_MARSD</name>
<dbReference type="EC" id="2.3.1.29" evidence="6"/>
<dbReference type="InterPro" id="IPR011282">
    <property type="entry name" value="2am3keto_CoA_ligase"/>
</dbReference>
<sequence>MKNNLLQALSAQTEELKANGLYKDERIITSQQQALISVKGGQEVLNFCANNYLGLANNPDLIETGKKALDKYGFGLSSVRFICGTQDVHKALEKRISEFLKTEDTILYSSCFDANGGLFETILSKEDAVISDALNHASIIDGVRLCKAQRFRYKNNDMADLEEQLKAAEDCRYKLIVTDGVFSMDGIIADLKSICDLADKYGALVMVDDSHAVGFIGENGRGTPEYCGVLDRVDIITGTLGKALGGASGGYTSGRKEIIEWLRQRSRPYLFSNTLAPVIASTSIAVLDMIAEKPELRERLNENSKIFRTRMEEAGFDLVPGNHPIIPVMLGDAVLAQKVAEGLLKEGIYVIGFSFPVVPRGQARIRTQMSAAHTPEQVNRAVDAFIKVGRELDIIK</sequence>
<dbReference type="HAMAP" id="MF_00985">
    <property type="entry name" value="2am3keto_CoA_ligase"/>
    <property type="match status" value="1"/>
</dbReference>
<evidence type="ECO:0000313" key="8">
    <source>
        <dbReference type="EMBL" id="ACS80947.1"/>
    </source>
</evidence>
<dbReference type="KEGG" id="dsa:Desal_2895"/>
<feature type="binding site" description="in other chain" evidence="6">
    <location>
        <position position="183"/>
    </location>
    <ligand>
        <name>pyridoxal 5'-phosphate</name>
        <dbReference type="ChEBI" id="CHEBI:597326"/>
        <note>ligand shared between dimeric partners</note>
    </ligand>
</feature>
<dbReference type="eggNOG" id="COG0156">
    <property type="taxonomic scope" value="Bacteria"/>
</dbReference>
<dbReference type="RefSeq" id="WP_015852763.1">
    <property type="nucleotide sequence ID" value="NC_012881.1"/>
</dbReference>
<feature type="binding site" description="in other chain" evidence="6">
    <location>
        <begin position="111"/>
        <end position="112"/>
    </location>
    <ligand>
        <name>pyridoxal 5'-phosphate</name>
        <dbReference type="ChEBI" id="CHEBI:597326"/>
        <note>ligand shared between dimeric partners</note>
    </ligand>
</feature>
<dbReference type="SUPFAM" id="SSF53383">
    <property type="entry name" value="PLP-dependent transferases"/>
    <property type="match status" value="1"/>
</dbReference>
<evidence type="ECO:0000256" key="6">
    <source>
        <dbReference type="HAMAP-Rule" id="MF_00985"/>
    </source>
</evidence>
<dbReference type="InterPro" id="IPR015421">
    <property type="entry name" value="PyrdxlP-dep_Trfase_major"/>
</dbReference>
<feature type="modified residue" description="N6-(pyridoxal phosphate)lysine" evidence="6">
    <location>
        <position position="242"/>
    </location>
</feature>
<dbReference type="NCBIfam" id="TIGR01822">
    <property type="entry name" value="2am3keto_CoA"/>
    <property type="match status" value="1"/>
</dbReference>